<gene>
    <name evidence="1" type="ORF">GKZ89_19090</name>
</gene>
<dbReference type="EMBL" id="WMIB01000031">
    <property type="protein sequence ID" value="MTH55502.1"/>
    <property type="molecule type" value="Genomic_DNA"/>
</dbReference>
<organism evidence="1 2">
    <name type="scientific">Metabacillus mangrovi</name>
    <dbReference type="NCBI Taxonomy" id="1491830"/>
    <lineage>
        <taxon>Bacteria</taxon>
        <taxon>Bacillati</taxon>
        <taxon>Bacillota</taxon>
        <taxon>Bacilli</taxon>
        <taxon>Bacillales</taxon>
        <taxon>Bacillaceae</taxon>
        <taxon>Metabacillus</taxon>
    </lineage>
</organism>
<dbReference type="AlphaFoldDB" id="A0A7X2S8B0"/>
<dbReference type="InterPro" id="IPR019618">
    <property type="entry name" value="Spore_germination_GerPA"/>
</dbReference>
<proteinExistence type="predicted"/>
<comment type="caution">
    <text evidence="1">The sequence shown here is derived from an EMBL/GenBank/DDBJ whole genome shotgun (WGS) entry which is preliminary data.</text>
</comment>
<keyword evidence="2" id="KW-1185">Reference proteome</keyword>
<dbReference type="Pfam" id="PF10676">
    <property type="entry name" value="gerPA"/>
    <property type="match status" value="1"/>
</dbReference>
<reference evidence="1 2" key="1">
    <citation type="journal article" date="2017" name="Int. J. Syst. Evol. Microbiol.">
        <title>Bacillus mangrovi sp. nov., isolated from a sediment sample from a mangrove forest.</title>
        <authorList>
            <person name="Gupta V."/>
            <person name="Singh P.K."/>
            <person name="Korpole S."/>
            <person name="Tanuku N.R.S."/>
            <person name="Pinnaka A.K."/>
        </authorList>
    </citation>
    <scope>NUCLEOTIDE SEQUENCE [LARGE SCALE GENOMIC DNA]</scope>
    <source>
        <strain evidence="1 2">KCTC 33872</strain>
    </source>
</reference>
<sequence length="80" mass="8651">MATTINLFHLKVNSVSYNGSVNIGETIHYSHMANSKSTGMNSSCGDYSPADSLMENIYIDPDQSDQAEVGNIDGFTANQM</sequence>
<protein>
    <submittedName>
        <fullName evidence="1">Spore germination protein</fullName>
    </submittedName>
</protein>
<accession>A0A7X2S8B0</accession>
<evidence type="ECO:0000313" key="1">
    <source>
        <dbReference type="EMBL" id="MTH55502.1"/>
    </source>
</evidence>
<dbReference type="Proteomes" id="UP000434639">
    <property type="component" value="Unassembled WGS sequence"/>
</dbReference>
<name>A0A7X2S8B0_9BACI</name>
<evidence type="ECO:0000313" key="2">
    <source>
        <dbReference type="Proteomes" id="UP000434639"/>
    </source>
</evidence>